<dbReference type="PANTHER" id="PTHR22854:SF2">
    <property type="entry name" value="INDOLE-3-GLYCEROL-PHOSPHATE SYNTHASE"/>
    <property type="match status" value="1"/>
</dbReference>
<comment type="pathway">
    <text evidence="2">Amino-acid biosynthesis; L-tryptophan biosynthesis; L-tryptophan from chorismate: step 4/5.</text>
</comment>
<dbReference type="InterPro" id="IPR013798">
    <property type="entry name" value="Indole-3-glycerol_P_synth_dom"/>
</dbReference>
<dbReference type="Pfam" id="PF00218">
    <property type="entry name" value="IGPS"/>
    <property type="match status" value="1"/>
</dbReference>
<dbReference type="KEGG" id="pspc:Strain318_001600"/>
<accession>A0AA49Q7Z0</accession>
<dbReference type="RefSeq" id="WP_367885194.1">
    <property type="nucleotide sequence ID" value="NZ_CP130612.1"/>
</dbReference>
<gene>
    <name evidence="10" type="ORF">Strain138_001601</name>
    <name evidence="11" type="ORF">Strain318_001600</name>
</gene>
<dbReference type="InterPro" id="IPR013785">
    <property type="entry name" value="Aldolase_TIM"/>
</dbReference>
<evidence type="ECO:0000256" key="1">
    <source>
        <dbReference type="ARBA" id="ARBA00001633"/>
    </source>
</evidence>
<protein>
    <recommendedName>
        <fullName evidence="3">indole-3-glycerol-phosphate synthase</fullName>
        <ecNumber evidence="3">4.1.1.48</ecNumber>
    </recommendedName>
</protein>
<evidence type="ECO:0000313" key="12">
    <source>
        <dbReference type="Proteomes" id="UP001229955"/>
    </source>
</evidence>
<keyword evidence="7" id="KW-0057">Aromatic amino acid biosynthesis</keyword>
<dbReference type="InterPro" id="IPR011060">
    <property type="entry name" value="RibuloseP-bd_barrel"/>
</dbReference>
<dbReference type="Gene3D" id="3.20.20.70">
    <property type="entry name" value="Aldolase class I"/>
    <property type="match status" value="1"/>
</dbReference>
<dbReference type="CDD" id="cd00331">
    <property type="entry name" value="IGPS"/>
    <property type="match status" value="1"/>
</dbReference>
<evidence type="ECO:0000256" key="7">
    <source>
        <dbReference type="ARBA" id="ARBA00023141"/>
    </source>
</evidence>
<dbReference type="InterPro" id="IPR045186">
    <property type="entry name" value="Indole-3-glycerol_P_synth"/>
</dbReference>
<dbReference type="SUPFAM" id="SSF51366">
    <property type="entry name" value="Ribulose-phoshate binding barrel"/>
    <property type="match status" value="1"/>
</dbReference>
<reference evidence="10" key="1">
    <citation type="submission" date="2023-07" db="EMBL/GenBank/DDBJ databases">
        <authorList>
            <person name="Haufschild T."/>
            <person name="Kallscheuer N."/>
            <person name="Hammer J."/>
            <person name="Kohn T."/>
            <person name="Kabuu M."/>
            <person name="Jogler M."/>
            <person name="Wohfarth N."/>
            <person name="Heuer A."/>
            <person name="Rohde M."/>
            <person name="van Teeseling M.C.F."/>
            <person name="Jogler C."/>
        </authorList>
    </citation>
    <scope>NUCLEOTIDE SEQUENCE</scope>
    <source>
        <strain evidence="10">Strain 138</strain>
        <strain evidence="11">Strain 318</strain>
    </source>
</reference>
<keyword evidence="4" id="KW-0028">Amino-acid biosynthesis</keyword>
<dbReference type="AlphaFoldDB" id="A0AA49JUX1"/>
<dbReference type="GO" id="GO:0000162">
    <property type="term" value="P:L-tryptophan biosynthetic process"/>
    <property type="evidence" value="ECO:0007669"/>
    <property type="project" value="UniProtKB-KW"/>
</dbReference>
<evidence type="ECO:0000256" key="4">
    <source>
        <dbReference type="ARBA" id="ARBA00022605"/>
    </source>
</evidence>
<keyword evidence="8" id="KW-0456">Lyase</keyword>
<organism evidence="10">
    <name type="scientific">Pseudogemmatithrix spongiicola</name>
    <dbReference type="NCBI Taxonomy" id="3062599"/>
    <lineage>
        <taxon>Bacteria</taxon>
        <taxon>Pseudomonadati</taxon>
        <taxon>Gemmatimonadota</taxon>
        <taxon>Gemmatimonadia</taxon>
        <taxon>Gemmatimonadales</taxon>
        <taxon>Gemmatimonadaceae</taxon>
        <taxon>Pseudogemmatithrix</taxon>
    </lineage>
</organism>
<proteinExistence type="predicted"/>
<dbReference type="EMBL" id="CP130612">
    <property type="protein sequence ID" value="WKW12317.1"/>
    <property type="molecule type" value="Genomic_DNA"/>
</dbReference>
<name>A0AA49JUX1_9BACT</name>
<evidence type="ECO:0000256" key="8">
    <source>
        <dbReference type="ARBA" id="ARBA00023239"/>
    </source>
</evidence>
<comment type="catalytic activity">
    <reaction evidence="1">
        <text>1-(2-carboxyphenylamino)-1-deoxy-D-ribulose 5-phosphate + H(+) = (1S,2R)-1-C-(indol-3-yl)glycerol 3-phosphate + CO2 + H2O</text>
        <dbReference type="Rhea" id="RHEA:23476"/>
        <dbReference type="ChEBI" id="CHEBI:15377"/>
        <dbReference type="ChEBI" id="CHEBI:15378"/>
        <dbReference type="ChEBI" id="CHEBI:16526"/>
        <dbReference type="ChEBI" id="CHEBI:58613"/>
        <dbReference type="ChEBI" id="CHEBI:58866"/>
        <dbReference type="EC" id="4.1.1.48"/>
    </reaction>
</comment>
<dbReference type="PROSITE" id="PS00614">
    <property type="entry name" value="IGPS"/>
    <property type="match status" value="1"/>
</dbReference>
<keyword evidence="5" id="KW-0210">Decarboxylase</keyword>
<accession>A0AA49JUX1</accession>
<dbReference type="GO" id="GO:0004640">
    <property type="term" value="F:phosphoribosylanthranilate isomerase activity"/>
    <property type="evidence" value="ECO:0007669"/>
    <property type="project" value="TreeGrafter"/>
</dbReference>
<evidence type="ECO:0000259" key="9">
    <source>
        <dbReference type="Pfam" id="PF00218"/>
    </source>
</evidence>
<evidence type="ECO:0000256" key="2">
    <source>
        <dbReference type="ARBA" id="ARBA00004696"/>
    </source>
</evidence>
<dbReference type="PANTHER" id="PTHR22854">
    <property type="entry name" value="TRYPTOPHAN BIOSYNTHESIS PROTEIN"/>
    <property type="match status" value="1"/>
</dbReference>
<evidence type="ECO:0000313" key="10">
    <source>
        <dbReference type="EMBL" id="WKW12317.1"/>
    </source>
</evidence>
<dbReference type="GO" id="GO:0004425">
    <property type="term" value="F:indole-3-glycerol-phosphate synthase activity"/>
    <property type="evidence" value="ECO:0007669"/>
    <property type="project" value="UniProtKB-EC"/>
</dbReference>
<sequence>MRARESALGRAELEAIVREAGPVPDFAAALRRPQVAVIAELKRSSPSKGTLDASLDAADRTRRYVAGGAAALSILTEPSRFGGSLADLRDARAAVPVPLLRKDFITHEVQLLEARAYGASAVLLIARALDPSELAELGAAATALGLTPLVEIRDEAELTRAVGIPQAVIGVNNRDLETLVIEPEVGARMIPLVPADRVAVYESGITDAAGVARAAALGADAVLVGSSLSVAADVEGTLRALAAVTRTGRG</sequence>
<dbReference type="EC" id="4.1.1.48" evidence="3"/>
<evidence type="ECO:0000256" key="6">
    <source>
        <dbReference type="ARBA" id="ARBA00022822"/>
    </source>
</evidence>
<evidence type="ECO:0000313" key="11">
    <source>
        <dbReference type="EMBL" id="WKW15224.1"/>
    </source>
</evidence>
<dbReference type="InterPro" id="IPR001468">
    <property type="entry name" value="Indole-3-GlycerolPSynthase_CS"/>
</dbReference>
<keyword evidence="12" id="KW-1185">Reference proteome</keyword>
<evidence type="ECO:0000256" key="3">
    <source>
        <dbReference type="ARBA" id="ARBA00012362"/>
    </source>
</evidence>
<keyword evidence="6" id="KW-0822">Tryptophan biosynthesis</keyword>
<evidence type="ECO:0000256" key="5">
    <source>
        <dbReference type="ARBA" id="ARBA00022793"/>
    </source>
</evidence>
<feature type="domain" description="Indole-3-glycerol phosphate synthase" evidence="9">
    <location>
        <begin position="7"/>
        <end position="241"/>
    </location>
</feature>
<dbReference type="EMBL" id="CP130613">
    <property type="protein sequence ID" value="WKW15224.1"/>
    <property type="molecule type" value="Genomic_DNA"/>
</dbReference>
<dbReference type="Proteomes" id="UP001229955">
    <property type="component" value="Chromosome"/>
</dbReference>